<dbReference type="RefSeq" id="WP_200605275.1">
    <property type="nucleotide sequence ID" value="NZ_CP071517.1"/>
</dbReference>
<evidence type="ECO:0000313" key="1">
    <source>
        <dbReference type="EMBL" id="QSX75915.1"/>
    </source>
</evidence>
<name>A0ABX7RD28_9GAMM</name>
<evidence type="ECO:0008006" key="3">
    <source>
        <dbReference type="Google" id="ProtNLM"/>
    </source>
</evidence>
<accession>A0ABX7RD28</accession>
<sequence length="97" mass="10639">MNSRKPDSHLELTLATTAAEEGELLRALLRVDLGARIQIDLQRRSVRIEGRFWGDDVVNAIEATGCHVDSVNERPRTVVLATTAPAGVPQRPRSLAL</sequence>
<protein>
    <recommendedName>
        <fullName evidence="3">BON domain-containing protein</fullName>
    </recommendedName>
</protein>
<organism evidence="1 2">
    <name type="scientific">Lysobacter arenosi</name>
    <dbReference type="NCBI Taxonomy" id="2795387"/>
    <lineage>
        <taxon>Bacteria</taxon>
        <taxon>Pseudomonadati</taxon>
        <taxon>Pseudomonadota</taxon>
        <taxon>Gammaproteobacteria</taxon>
        <taxon>Lysobacterales</taxon>
        <taxon>Lysobacteraceae</taxon>
        <taxon>Lysobacter</taxon>
    </lineage>
</organism>
<reference evidence="1 2" key="1">
    <citation type="submission" date="2021-02" db="EMBL/GenBank/DDBJ databases">
        <title>Lysobacter arenosi sp. nov., isolated from soil of gangwondo yeongwol, south Korea.</title>
        <authorList>
            <person name="Kim K.R."/>
            <person name="Kim K.H."/>
            <person name="Jeon C.O."/>
        </authorList>
    </citation>
    <scope>NUCLEOTIDE SEQUENCE [LARGE SCALE GENOMIC DNA]</scope>
    <source>
        <strain evidence="1 2">R7</strain>
    </source>
</reference>
<dbReference type="Proteomes" id="UP000663400">
    <property type="component" value="Chromosome"/>
</dbReference>
<keyword evidence="2" id="KW-1185">Reference proteome</keyword>
<evidence type="ECO:0000313" key="2">
    <source>
        <dbReference type="Proteomes" id="UP000663400"/>
    </source>
</evidence>
<gene>
    <name evidence="1" type="ORF">HIV01_005235</name>
</gene>
<proteinExistence type="predicted"/>
<dbReference type="EMBL" id="CP071517">
    <property type="protein sequence ID" value="QSX75915.1"/>
    <property type="molecule type" value="Genomic_DNA"/>
</dbReference>